<dbReference type="Proteomes" id="UP001141806">
    <property type="component" value="Unassembled WGS sequence"/>
</dbReference>
<name>A0A9Q0H5S9_9MAGN</name>
<proteinExistence type="predicted"/>
<accession>A0A9Q0H5S9</accession>
<keyword evidence="1" id="KW-1133">Transmembrane helix</keyword>
<keyword evidence="3" id="KW-1185">Reference proteome</keyword>
<evidence type="ECO:0008006" key="4">
    <source>
        <dbReference type="Google" id="ProtNLM"/>
    </source>
</evidence>
<dbReference type="AlphaFoldDB" id="A0A9Q0H5S9"/>
<evidence type="ECO:0000256" key="1">
    <source>
        <dbReference type="SAM" id="Phobius"/>
    </source>
</evidence>
<evidence type="ECO:0000313" key="2">
    <source>
        <dbReference type="EMBL" id="KAJ4957654.1"/>
    </source>
</evidence>
<organism evidence="2 3">
    <name type="scientific">Protea cynaroides</name>
    <dbReference type="NCBI Taxonomy" id="273540"/>
    <lineage>
        <taxon>Eukaryota</taxon>
        <taxon>Viridiplantae</taxon>
        <taxon>Streptophyta</taxon>
        <taxon>Embryophyta</taxon>
        <taxon>Tracheophyta</taxon>
        <taxon>Spermatophyta</taxon>
        <taxon>Magnoliopsida</taxon>
        <taxon>Proteales</taxon>
        <taxon>Proteaceae</taxon>
        <taxon>Protea</taxon>
    </lineage>
</organism>
<keyword evidence="1" id="KW-0472">Membrane</keyword>
<comment type="caution">
    <text evidence="2">The sequence shown here is derived from an EMBL/GenBank/DDBJ whole genome shotgun (WGS) entry which is preliminary data.</text>
</comment>
<gene>
    <name evidence="2" type="ORF">NE237_024765</name>
</gene>
<protein>
    <recommendedName>
        <fullName evidence="4">Transmembrane protein</fullName>
    </recommendedName>
</protein>
<dbReference type="EMBL" id="JAMYWD010000010">
    <property type="protein sequence ID" value="KAJ4957654.1"/>
    <property type="molecule type" value="Genomic_DNA"/>
</dbReference>
<reference evidence="2" key="1">
    <citation type="journal article" date="2023" name="Plant J.">
        <title>The genome of the king protea, Protea cynaroides.</title>
        <authorList>
            <person name="Chang J."/>
            <person name="Duong T.A."/>
            <person name="Schoeman C."/>
            <person name="Ma X."/>
            <person name="Roodt D."/>
            <person name="Barker N."/>
            <person name="Li Z."/>
            <person name="Van de Peer Y."/>
            <person name="Mizrachi E."/>
        </authorList>
    </citation>
    <scope>NUCLEOTIDE SEQUENCE</scope>
    <source>
        <tissue evidence="2">Young leaves</tissue>
    </source>
</reference>
<evidence type="ECO:0000313" key="3">
    <source>
        <dbReference type="Proteomes" id="UP001141806"/>
    </source>
</evidence>
<keyword evidence="1" id="KW-0812">Transmembrane</keyword>
<feature type="transmembrane region" description="Helical" evidence="1">
    <location>
        <begin position="72"/>
        <end position="95"/>
    </location>
</feature>
<sequence>MERKKRKKETYCLQPNHLKSIFYRIYPSAIPPKKSILINSSKKFISDFYVGFSLLFRSEFQRERERKKRNPCSSITLFLLLVFSHLFISSLSLSLSLSLPVSFID</sequence>